<evidence type="ECO:0000259" key="4">
    <source>
        <dbReference type="Pfam" id="PF00149"/>
    </source>
</evidence>
<dbReference type="Gene3D" id="3.60.21.10">
    <property type="match status" value="1"/>
</dbReference>
<name>A0A6N3CEA8_9CLOT</name>
<keyword evidence="3" id="KW-0812">Transmembrane</keyword>
<accession>A0A6N3CEA8</accession>
<proteinExistence type="predicted"/>
<feature type="domain" description="Calcineurin-like phosphoesterase" evidence="4">
    <location>
        <begin position="48"/>
        <end position="100"/>
    </location>
</feature>
<organism evidence="5">
    <name type="scientific">Clostridium paraputrificum</name>
    <dbReference type="NCBI Taxonomy" id="29363"/>
    <lineage>
        <taxon>Bacteria</taxon>
        <taxon>Bacillati</taxon>
        <taxon>Bacillota</taxon>
        <taxon>Clostridia</taxon>
        <taxon>Eubacteriales</taxon>
        <taxon>Clostridiaceae</taxon>
        <taxon>Clostridium</taxon>
    </lineage>
</organism>
<dbReference type="SUPFAM" id="SSF56300">
    <property type="entry name" value="Metallo-dependent phosphatases"/>
    <property type="match status" value="1"/>
</dbReference>
<sequence length="112" mass="13023">MPNFRKRYLTYVFLLLAIISIAIYYKNNTIDISKHTLTSKKITKDNVKILQISDLHCKSFRKDQHAILSQIENISPDIIVITGDLIDGRTNPKNYNNSFILVNELVDKYTTY</sequence>
<dbReference type="InterPro" id="IPR029052">
    <property type="entry name" value="Metallo-depent_PP-like"/>
</dbReference>
<dbReference type="PANTHER" id="PTHR31302">
    <property type="entry name" value="TRANSMEMBRANE PROTEIN WITH METALLOPHOSPHOESTERASE DOMAIN-RELATED"/>
    <property type="match status" value="1"/>
</dbReference>
<gene>
    <name evidence="5" type="ORF">CPLFYP93_01476</name>
</gene>
<keyword evidence="1" id="KW-0479">Metal-binding</keyword>
<dbReference type="RefSeq" id="WP_421757227.1">
    <property type="nucleotide sequence ID" value="NZ_CACRTV010000041.1"/>
</dbReference>
<keyword evidence="2" id="KW-0378">Hydrolase</keyword>
<dbReference type="PANTHER" id="PTHR31302:SF31">
    <property type="entry name" value="PHOSPHODIESTERASE YAEI"/>
    <property type="match status" value="1"/>
</dbReference>
<evidence type="ECO:0000256" key="1">
    <source>
        <dbReference type="ARBA" id="ARBA00022723"/>
    </source>
</evidence>
<evidence type="ECO:0000313" key="5">
    <source>
        <dbReference type="EMBL" id="VYU13674.1"/>
    </source>
</evidence>
<evidence type="ECO:0000256" key="2">
    <source>
        <dbReference type="ARBA" id="ARBA00022801"/>
    </source>
</evidence>
<dbReference type="EMBL" id="CACRTV010000041">
    <property type="protein sequence ID" value="VYU13674.1"/>
    <property type="molecule type" value="Genomic_DNA"/>
</dbReference>
<dbReference type="InterPro" id="IPR051158">
    <property type="entry name" value="Metallophosphoesterase_sf"/>
</dbReference>
<feature type="transmembrane region" description="Helical" evidence="3">
    <location>
        <begin position="7"/>
        <end position="25"/>
    </location>
</feature>
<dbReference type="Pfam" id="PF00149">
    <property type="entry name" value="Metallophos"/>
    <property type="match status" value="1"/>
</dbReference>
<dbReference type="AlphaFoldDB" id="A0A6N3CEA8"/>
<evidence type="ECO:0000256" key="3">
    <source>
        <dbReference type="SAM" id="Phobius"/>
    </source>
</evidence>
<dbReference type="GO" id="GO:0046872">
    <property type="term" value="F:metal ion binding"/>
    <property type="evidence" value="ECO:0007669"/>
    <property type="project" value="UniProtKB-KW"/>
</dbReference>
<reference evidence="5" key="1">
    <citation type="submission" date="2019-11" db="EMBL/GenBank/DDBJ databases">
        <authorList>
            <person name="Feng L."/>
        </authorList>
    </citation>
    <scope>NUCLEOTIDE SEQUENCE</scope>
    <source>
        <strain evidence="5">CParaputrificumLFYP93</strain>
    </source>
</reference>
<dbReference type="GO" id="GO:0009245">
    <property type="term" value="P:lipid A biosynthetic process"/>
    <property type="evidence" value="ECO:0007669"/>
    <property type="project" value="TreeGrafter"/>
</dbReference>
<protein>
    <recommendedName>
        <fullName evidence="4">Calcineurin-like phosphoesterase domain-containing protein</fullName>
    </recommendedName>
</protein>
<dbReference type="GO" id="GO:0008758">
    <property type="term" value="F:UDP-2,3-diacylglucosamine hydrolase activity"/>
    <property type="evidence" value="ECO:0007669"/>
    <property type="project" value="TreeGrafter"/>
</dbReference>
<keyword evidence="3" id="KW-0472">Membrane</keyword>
<dbReference type="InterPro" id="IPR004843">
    <property type="entry name" value="Calcineurin-like_PHP"/>
</dbReference>
<keyword evidence="3" id="KW-1133">Transmembrane helix</keyword>
<dbReference type="GO" id="GO:0016020">
    <property type="term" value="C:membrane"/>
    <property type="evidence" value="ECO:0007669"/>
    <property type="project" value="GOC"/>
</dbReference>